<protein>
    <recommendedName>
        <fullName evidence="1">Exonuclease domain-containing protein</fullName>
    </recommendedName>
</protein>
<dbReference type="EMBL" id="MN739913">
    <property type="protein sequence ID" value="QHT77002.1"/>
    <property type="molecule type" value="Genomic_DNA"/>
</dbReference>
<dbReference type="GO" id="GO:0003676">
    <property type="term" value="F:nucleic acid binding"/>
    <property type="evidence" value="ECO:0007669"/>
    <property type="project" value="InterPro"/>
</dbReference>
<dbReference type="InterPro" id="IPR036397">
    <property type="entry name" value="RNaseH_sf"/>
</dbReference>
<evidence type="ECO:0000313" key="2">
    <source>
        <dbReference type="EMBL" id="QHT77002.1"/>
    </source>
</evidence>
<dbReference type="Pfam" id="PF00929">
    <property type="entry name" value="RNase_T"/>
    <property type="match status" value="1"/>
</dbReference>
<sequence length="212" mass="24983">MLCDNILEKIQLTDNIIKVDFNIPNSDFHGISNQISINLGIEFNLFCDNFIKIINKCSHIISHNVDFDINVIKNELYRINKNDIIDEINKKKLICTMKNIMNCYKYTSLKELYKYATKKYITNEHNSKHDVINLHEALLLYQNNIFIINDIINYDKIEINNIKSNENNEHILELKKLKLIQLKSKCKECGLTCYSRLNKEQLIKLLNDSNKL</sequence>
<name>A0A6C0H8S5_9ZZZZ</name>
<proteinExistence type="predicted"/>
<feature type="domain" description="Exonuclease" evidence="1">
    <location>
        <begin position="28"/>
        <end position="135"/>
    </location>
</feature>
<dbReference type="SUPFAM" id="SSF53098">
    <property type="entry name" value="Ribonuclease H-like"/>
    <property type="match status" value="1"/>
</dbReference>
<organism evidence="2">
    <name type="scientific">viral metagenome</name>
    <dbReference type="NCBI Taxonomy" id="1070528"/>
    <lineage>
        <taxon>unclassified sequences</taxon>
        <taxon>metagenomes</taxon>
        <taxon>organismal metagenomes</taxon>
    </lineage>
</organism>
<dbReference type="InterPro" id="IPR013520">
    <property type="entry name" value="Ribonucl_H"/>
</dbReference>
<reference evidence="2" key="1">
    <citation type="journal article" date="2020" name="Nature">
        <title>Giant virus diversity and host interactions through global metagenomics.</title>
        <authorList>
            <person name="Schulz F."/>
            <person name="Roux S."/>
            <person name="Paez-Espino D."/>
            <person name="Jungbluth S."/>
            <person name="Walsh D.A."/>
            <person name="Denef V.J."/>
            <person name="McMahon K.D."/>
            <person name="Konstantinidis K.T."/>
            <person name="Eloe-Fadrosh E.A."/>
            <person name="Kyrpides N.C."/>
            <person name="Woyke T."/>
        </authorList>
    </citation>
    <scope>NUCLEOTIDE SEQUENCE</scope>
    <source>
        <strain evidence="2">GVMAG-M-3300023179-82</strain>
    </source>
</reference>
<accession>A0A6C0H8S5</accession>
<evidence type="ECO:0000259" key="1">
    <source>
        <dbReference type="Pfam" id="PF00929"/>
    </source>
</evidence>
<dbReference type="InterPro" id="IPR012337">
    <property type="entry name" value="RNaseH-like_sf"/>
</dbReference>
<dbReference type="Gene3D" id="3.30.420.10">
    <property type="entry name" value="Ribonuclease H-like superfamily/Ribonuclease H"/>
    <property type="match status" value="1"/>
</dbReference>
<dbReference type="AlphaFoldDB" id="A0A6C0H8S5"/>